<keyword evidence="2" id="KW-0812">Transmembrane</keyword>
<evidence type="ECO:0000313" key="4">
    <source>
        <dbReference type="Proteomes" id="UP000001937"/>
    </source>
</evidence>
<feature type="transmembrane region" description="Helical" evidence="2">
    <location>
        <begin position="62"/>
        <end position="80"/>
    </location>
</feature>
<keyword evidence="4" id="KW-1185">Reference proteome</keyword>
<proteinExistence type="predicted"/>
<feature type="transmembrane region" description="Helical" evidence="2">
    <location>
        <begin position="161"/>
        <end position="182"/>
    </location>
</feature>
<dbReference type="RefSeq" id="WP_011437140.1">
    <property type="nucleotide sequence ID" value="NC_007777.1"/>
</dbReference>
<organism evidence="3 4">
    <name type="scientific">Frankia casuarinae (strain DSM 45818 / CECT 9043 / HFP020203 / CcI3)</name>
    <dbReference type="NCBI Taxonomy" id="106370"/>
    <lineage>
        <taxon>Bacteria</taxon>
        <taxon>Bacillati</taxon>
        <taxon>Actinomycetota</taxon>
        <taxon>Actinomycetes</taxon>
        <taxon>Frankiales</taxon>
        <taxon>Frankiaceae</taxon>
        <taxon>Frankia</taxon>
    </lineage>
</organism>
<evidence type="ECO:0000256" key="1">
    <source>
        <dbReference type="SAM" id="MobiDB-lite"/>
    </source>
</evidence>
<evidence type="ECO:0000313" key="3">
    <source>
        <dbReference type="EMBL" id="ABD12110.1"/>
    </source>
</evidence>
<protein>
    <submittedName>
        <fullName evidence="3">Uncharacterized protein</fullName>
    </submittedName>
</protein>
<evidence type="ECO:0000256" key="2">
    <source>
        <dbReference type="SAM" id="Phobius"/>
    </source>
</evidence>
<name>Q2J9D2_FRACC</name>
<dbReference type="EMBL" id="CP000249">
    <property type="protein sequence ID" value="ABD12110.1"/>
    <property type="molecule type" value="Genomic_DNA"/>
</dbReference>
<dbReference type="OrthoDB" id="3218216at2"/>
<gene>
    <name evidence="3" type="ordered locus">Francci3_2750</name>
</gene>
<accession>Q2J9D2</accession>
<dbReference type="HOGENOM" id="CLU_1473135_0_0_11"/>
<dbReference type="AlphaFoldDB" id="Q2J9D2"/>
<reference evidence="3 4" key="1">
    <citation type="journal article" date="2007" name="Genome Res.">
        <title>Genome characteristics of facultatively symbiotic Frankia sp. strains reflect host range and host plant biogeography.</title>
        <authorList>
            <person name="Normand P."/>
            <person name="Lapierre P."/>
            <person name="Tisa L.S."/>
            <person name="Gogarten J.P."/>
            <person name="Alloisio N."/>
            <person name="Bagnarol E."/>
            <person name="Bassi C.A."/>
            <person name="Berry A.M."/>
            <person name="Bickhart D.M."/>
            <person name="Choisne N."/>
            <person name="Couloux A."/>
            <person name="Cournoyer B."/>
            <person name="Cruveiller S."/>
            <person name="Daubin V."/>
            <person name="Demange N."/>
            <person name="Francino M.P."/>
            <person name="Goltsman E."/>
            <person name="Huang Y."/>
            <person name="Kopp O.R."/>
            <person name="Labarre L."/>
            <person name="Lapidus A."/>
            <person name="Lavire C."/>
            <person name="Marechal J."/>
            <person name="Martinez M."/>
            <person name="Mastronunzio J.E."/>
            <person name="Mullin B.C."/>
            <person name="Niemann J."/>
            <person name="Pujic P."/>
            <person name="Rawnsley T."/>
            <person name="Rouy Z."/>
            <person name="Schenowitz C."/>
            <person name="Sellstedt A."/>
            <person name="Tavares F."/>
            <person name="Tomkins J.P."/>
            <person name="Vallenet D."/>
            <person name="Valverde C."/>
            <person name="Wall L.G."/>
            <person name="Wang Y."/>
            <person name="Medigue C."/>
            <person name="Benson D.R."/>
        </authorList>
    </citation>
    <scope>NUCLEOTIDE SEQUENCE [LARGE SCALE GENOMIC DNA]</scope>
    <source>
        <strain evidence="4">DSM 45818 / CECT 9043 / CcI3</strain>
    </source>
</reference>
<dbReference type="Proteomes" id="UP000001937">
    <property type="component" value="Chromosome"/>
</dbReference>
<feature type="compositionally biased region" description="Basic residues" evidence="1">
    <location>
        <begin position="16"/>
        <end position="36"/>
    </location>
</feature>
<feature type="transmembrane region" description="Helical" evidence="2">
    <location>
        <begin position="40"/>
        <end position="56"/>
    </location>
</feature>
<feature type="region of interest" description="Disordered" evidence="1">
    <location>
        <begin position="1"/>
        <end position="36"/>
    </location>
</feature>
<dbReference type="KEGG" id="fra:Francci3_2750"/>
<keyword evidence="2" id="KW-1133">Transmembrane helix</keyword>
<keyword evidence="2" id="KW-0472">Membrane</keyword>
<sequence>MAAPRRRSSSGSGRTSARRRQPTRSRRAASRTRSRRERKHVHLACYLAFGAAGLWLTLRGTWIALPVALLVITVMLGFRWPTLCRAYRTDDGICETPVNGWLTGCASHAPFKRRDLRAVAWPPNRVSPFHPIVLALRIPPREPEAQPDLDGAPRRVTMRNLVTSLVLAVAVLMTGFGLLLGAA</sequence>